<evidence type="ECO:0000256" key="2">
    <source>
        <dbReference type="ARBA" id="ARBA00005182"/>
    </source>
</evidence>
<proteinExistence type="predicted"/>
<keyword evidence="7" id="KW-0812">Transmembrane</keyword>
<feature type="domain" description="AlgX/AlgJ SGNH hydrolase-like" evidence="8">
    <location>
        <begin position="152"/>
        <end position="339"/>
    </location>
</feature>
<evidence type="ECO:0000259" key="8">
    <source>
        <dbReference type="Pfam" id="PF16822"/>
    </source>
</evidence>
<organism evidence="9 10">
    <name type="scientific">Aureispira anguillae</name>
    <dbReference type="NCBI Taxonomy" id="2864201"/>
    <lineage>
        <taxon>Bacteria</taxon>
        <taxon>Pseudomonadati</taxon>
        <taxon>Bacteroidota</taxon>
        <taxon>Saprospiria</taxon>
        <taxon>Saprospirales</taxon>
        <taxon>Saprospiraceae</taxon>
        <taxon>Aureispira</taxon>
    </lineage>
</organism>
<feature type="transmembrane region" description="Helical" evidence="7">
    <location>
        <begin position="38"/>
        <end position="57"/>
    </location>
</feature>
<dbReference type="Pfam" id="PF16822">
    <property type="entry name" value="ALGX"/>
    <property type="match status" value="1"/>
</dbReference>
<evidence type="ECO:0000256" key="3">
    <source>
        <dbReference type="ARBA" id="ARBA00022679"/>
    </source>
</evidence>
<dbReference type="RefSeq" id="WP_264791809.1">
    <property type="nucleotide sequence ID" value="NZ_AP026867.1"/>
</dbReference>
<evidence type="ECO:0000256" key="6">
    <source>
        <dbReference type="ARBA" id="ARBA00022841"/>
    </source>
</evidence>
<dbReference type="GO" id="GO:0016740">
    <property type="term" value="F:transferase activity"/>
    <property type="evidence" value="ECO:0007669"/>
    <property type="project" value="UniProtKB-KW"/>
</dbReference>
<sequence>MKRSIIPFITAGLVFVATIFFLNQMVAPFSLQALKTKIFTCLMAATFSIATFLTLYLKEVKLEQLRSNLYIVLFFVIILSPEFVKQFNLEKKIVIDEKRTLAEKPAFTFTKDYPQKYEAYYNDNFGLRSNIISFTNKVKMSFFSSSINNELVKFGGDGFLFLASAYAIEESYTNTNLLSPEELEAVYQLMLARKTKLNEQGITFVQGYWPNKHTVYRDELPSAMKQKIKNDQSLANQVISYFAERGLTFLDVSEELLAAKKGTQLYQKFDTHWNLDGAFVAYQAFCKKTFAELGLTAFKKEDFTIKYKETRRGDLVYMLGMDEFPGYYDELPTYTTKDNRLSYVFMDASSFPERTIITVNENCKNKQVALVFRDSYGKNLIPFLSLHYHKVVYIKYSDKPYFNEEMIARVQPDVVMSLGLERYLSLVLK</sequence>
<dbReference type="InterPro" id="IPR031811">
    <property type="entry name" value="ALGX/ALGJ_SGNH-like"/>
</dbReference>
<keyword evidence="7" id="KW-1133">Transmembrane helix</keyword>
<gene>
    <name evidence="9" type="ORF">AsAng_0012120</name>
</gene>
<dbReference type="Proteomes" id="UP001060919">
    <property type="component" value="Chromosome"/>
</dbReference>
<accession>A0A915YCF7</accession>
<comment type="subcellular location">
    <subcellularLocation>
        <location evidence="1">Periplasm</location>
    </subcellularLocation>
</comment>
<dbReference type="KEGG" id="aup:AsAng_0012120"/>
<evidence type="ECO:0000313" key="9">
    <source>
        <dbReference type="EMBL" id="BDS10504.1"/>
    </source>
</evidence>
<dbReference type="AlphaFoldDB" id="A0A915YCF7"/>
<evidence type="ECO:0000256" key="7">
    <source>
        <dbReference type="SAM" id="Phobius"/>
    </source>
</evidence>
<reference evidence="9" key="1">
    <citation type="submission" date="2022-09" db="EMBL/GenBank/DDBJ databases">
        <title>Aureispira anguillicida sp. nov., isolated from Leptocephalus of Japanese eel Anguilla japonica.</title>
        <authorList>
            <person name="Yuasa K."/>
            <person name="Mekata T."/>
            <person name="Ikunari K."/>
        </authorList>
    </citation>
    <scope>NUCLEOTIDE SEQUENCE</scope>
    <source>
        <strain evidence="9">EL160426</strain>
    </source>
</reference>
<dbReference type="GO" id="GO:0042597">
    <property type="term" value="C:periplasmic space"/>
    <property type="evidence" value="ECO:0007669"/>
    <property type="project" value="UniProtKB-SubCell"/>
</dbReference>
<feature type="transmembrane region" description="Helical" evidence="7">
    <location>
        <begin position="6"/>
        <end position="26"/>
    </location>
</feature>
<keyword evidence="6" id="KW-0016">Alginate biosynthesis</keyword>
<dbReference type="GO" id="GO:0042121">
    <property type="term" value="P:alginic acid biosynthetic process"/>
    <property type="evidence" value="ECO:0007669"/>
    <property type="project" value="UniProtKB-KW"/>
</dbReference>
<keyword evidence="7" id="KW-0472">Membrane</keyword>
<evidence type="ECO:0000256" key="5">
    <source>
        <dbReference type="ARBA" id="ARBA00022764"/>
    </source>
</evidence>
<evidence type="ECO:0000313" key="10">
    <source>
        <dbReference type="Proteomes" id="UP001060919"/>
    </source>
</evidence>
<evidence type="ECO:0000256" key="4">
    <source>
        <dbReference type="ARBA" id="ARBA00022729"/>
    </source>
</evidence>
<dbReference type="EMBL" id="AP026867">
    <property type="protein sequence ID" value="BDS10504.1"/>
    <property type="molecule type" value="Genomic_DNA"/>
</dbReference>
<evidence type="ECO:0000256" key="1">
    <source>
        <dbReference type="ARBA" id="ARBA00004418"/>
    </source>
</evidence>
<comment type="pathway">
    <text evidence="2">Glycan biosynthesis; alginate biosynthesis.</text>
</comment>
<keyword evidence="4" id="KW-0732">Signal</keyword>
<protein>
    <recommendedName>
        <fullName evidence="8">AlgX/AlgJ SGNH hydrolase-like domain-containing protein</fullName>
    </recommendedName>
</protein>
<keyword evidence="3" id="KW-0808">Transferase</keyword>
<feature type="transmembrane region" description="Helical" evidence="7">
    <location>
        <begin position="69"/>
        <end position="89"/>
    </location>
</feature>
<name>A0A915YCF7_9BACT</name>
<keyword evidence="5" id="KW-0574">Periplasm</keyword>
<keyword evidence="10" id="KW-1185">Reference proteome</keyword>